<protein>
    <recommendedName>
        <fullName evidence="11 12">Replicative DNA helicase</fullName>
        <ecNumber evidence="11 12">5.6.2.3</ecNumber>
    </recommendedName>
</protein>
<dbReference type="RefSeq" id="WP_054876631.1">
    <property type="nucleotide sequence ID" value="NZ_LKET01000051.1"/>
</dbReference>
<dbReference type="GO" id="GO:0016887">
    <property type="term" value="F:ATP hydrolysis activity"/>
    <property type="evidence" value="ECO:0007669"/>
    <property type="project" value="RHEA"/>
</dbReference>
<dbReference type="EMBL" id="LKET01000051">
    <property type="protein sequence ID" value="KPU42897.1"/>
    <property type="molecule type" value="Genomic_DNA"/>
</dbReference>
<dbReference type="Gene3D" id="1.10.860.10">
    <property type="entry name" value="DNAb Helicase, Chain A"/>
    <property type="match status" value="1"/>
</dbReference>
<keyword evidence="5 12" id="KW-0378">Hydrolase</keyword>
<comment type="similarity">
    <text evidence="1 12">Belongs to the helicase family. DnaB subfamily.</text>
</comment>
<dbReference type="PROSITE" id="PS51199">
    <property type="entry name" value="SF4_HELICASE"/>
    <property type="match status" value="1"/>
</dbReference>
<comment type="caution">
    <text evidence="14">The sequence shown here is derived from an EMBL/GenBank/DDBJ whole genome shotgun (WGS) entry which is preliminary data.</text>
</comment>
<feature type="domain" description="SF4 helicase" evidence="13">
    <location>
        <begin position="176"/>
        <end position="441"/>
    </location>
</feature>
<comment type="function">
    <text evidence="12">The main replicative DNA helicase, it participates in initiation and elongation during chromosome replication. Travels ahead of the DNA replisome, separating dsDNA into templates for DNA synthesis. A processive ATP-dependent 5'-3' DNA helicase it has DNA-dependent ATPase activity.</text>
</comment>
<evidence type="ECO:0000256" key="8">
    <source>
        <dbReference type="ARBA" id="ARBA00023125"/>
    </source>
</evidence>
<evidence type="ECO:0000313" key="14">
    <source>
        <dbReference type="EMBL" id="KPU42897.1"/>
    </source>
</evidence>
<dbReference type="InterPro" id="IPR016136">
    <property type="entry name" value="DNA_helicase_N/primase_C"/>
</dbReference>
<dbReference type="SUPFAM" id="SSF48024">
    <property type="entry name" value="N-terminal domain of DnaB helicase"/>
    <property type="match status" value="1"/>
</dbReference>
<evidence type="ECO:0000256" key="2">
    <source>
        <dbReference type="ARBA" id="ARBA00022515"/>
    </source>
</evidence>
<evidence type="ECO:0000256" key="3">
    <source>
        <dbReference type="ARBA" id="ARBA00022705"/>
    </source>
</evidence>
<dbReference type="Pfam" id="PF03796">
    <property type="entry name" value="DnaB_C"/>
    <property type="match status" value="1"/>
</dbReference>
<dbReference type="GO" id="GO:0042802">
    <property type="term" value="F:identical protein binding"/>
    <property type="evidence" value="ECO:0007669"/>
    <property type="project" value="UniProtKB-ARBA"/>
</dbReference>
<dbReference type="InterPro" id="IPR007692">
    <property type="entry name" value="DNA_helicase_DnaB"/>
</dbReference>
<dbReference type="EC" id="5.6.2.3" evidence="11 12"/>
<evidence type="ECO:0000256" key="5">
    <source>
        <dbReference type="ARBA" id="ARBA00022801"/>
    </source>
</evidence>
<sequence>MDILKIPPNNMEAEQSVIGAMLLDKNAISSAAEILRGEDFYKEAHGRIFDTIIELYNRDEPVDLVTLVESLRTKGILDAIGGLTYLSNLAASVPTTANIKYYAKIVEEKSTLRNLIKTSSELMDKCYSENDEVPAILESAEKAIFDISQKAMEHDFEPISKVLERSFDNIEKLYKSKGELTGVPTGFVDLDRKTSGMQKGDMILVAARPSMGKTAFAINIGQYAATRHPYSVAIFSLEMSKEQLVQRMLCSEANIDMLKLRTGNLEDEDWAKLARSAGPLASAKIFIDDSPGISITEMRSKCRRLKIEHGLDLIIIDYLQLMQGKGKTENRQQEVSEISRSLKALAKEMESPVIALSQLSRAPEARADHRPMLSDLRESGSIEQDADVVCFLYRDEYYNKETDKKNIAEVIIAKQRNGPTGTVELFFNGQYTKFSSLDRSFGH</sequence>
<dbReference type="Gene3D" id="3.40.50.300">
    <property type="entry name" value="P-loop containing nucleotide triphosphate hydrolases"/>
    <property type="match status" value="1"/>
</dbReference>
<evidence type="ECO:0000256" key="4">
    <source>
        <dbReference type="ARBA" id="ARBA00022741"/>
    </source>
</evidence>
<keyword evidence="7 12" id="KW-0067">ATP-binding</keyword>
<dbReference type="STRING" id="36849.OXPF_36660"/>
<dbReference type="GO" id="GO:0006269">
    <property type="term" value="P:DNA replication, synthesis of primer"/>
    <property type="evidence" value="ECO:0007669"/>
    <property type="project" value="UniProtKB-UniRule"/>
</dbReference>
<keyword evidence="2 12" id="KW-0639">Primosome</keyword>
<evidence type="ECO:0000256" key="11">
    <source>
        <dbReference type="NCBIfam" id="TIGR00665"/>
    </source>
</evidence>
<keyword evidence="9" id="KW-0413">Isomerase</keyword>
<dbReference type="Proteomes" id="UP000050326">
    <property type="component" value="Unassembled WGS sequence"/>
</dbReference>
<dbReference type="FunFam" id="1.10.860.10:FF:000001">
    <property type="entry name" value="Replicative DNA helicase"/>
    <property type="match status" value="1"/>
</dbReference>
<gene>
    <name evidence="14" type="primary">dnaC_3</name>
    <name evidence="14" type="ORF">OXPF_36660</name>
</gene>
<dbReference type="GO" id="GO:0003677">
    <property type="term" value="F:DNA binding"/>
    <property type="evidence" value="ECO:0007669"/>
    <property type="project" value="UniProtKB-UniRule"/>
</dbReference>
<dbReference type="OrthoDB" id="9773982at2"/>
<keyword evidence="4 12" id="KW-0547">Nucleotide-binding</keyword>
<dbReference type="PANTHER" id="PTHR30153:SF2">
    <property type="entry name" value="REPLICATIVE DNA HELICASE"/>
    <property type="match status" value="1"/>
</dbReference>
<keyword evidence="3 12" id="KW-0235">DNA replication</keyword>
<evidence type="ECO:0000256" key="12">
    <source>
        <dbReference type="RuleBase" id="RU362085"/>
    </source>
</evidence>
<dbReference type="InterPro" id="IPR007693">
    <property type="entry name" value="DNA_helicase_DnaB-like_N"/>
</dbReference>
<organism evidence="14 15">
    <name type="scientific">Oxobacter pfennigii</name>
    <dbReference type="NCBI Taxonomy" id="36849"/>
    <lineage>
        <taxon>Bacteria</taxon>
        <taxon>Bacillati</taxon>
        <taxon>Bacillota</taxon>
        <taxon>Clostridia</taxon>
        <taxon>Eubacteriales</taxon>
        <taxon>Clostridiaceae</taxon>
        <taxon>Oxobacter</taxon>
    </lineage>
</organism>
<dbReference type="GO" id="GO:0005829">
    <property type="term" value="C:cytosol"/>
    <property type="evidence" value="ECO:0007669"/>
    <property type="project" value="TreeGrafter"/>
</dbReference>
<proteinExistence type="inferred from homology"/>
<dbReference type="PANTHER" id="PTHR30153">
    <property type="entry name" value="REPLICATIVE DNA HELICASE DNAB"/>
    <property type="match status" value="1"/>
</dbReference>
<evidence type="ECO:0000256" key="10">
    <source>
        <dbReference type="ARBA" id="ARBA00048954"/>
    </source>
</evidence>
<dbReference type="PATRIC" id="fig|36849.3.peg.3873"/>
<dbReference type="Pfam" id="PF00772">
    <property type="entry name" value="DnaB"/>
    <property type="match status" value="1"/>
</dbReference>
<dbReference type="NCBIfam" id="TIGR00665">
    <property type="entry name" value="DnaB"/>
    <property type="match status" value="1"/>
</dbReference>
<evidence type="ECO:0000256" key="9">
    <source>
        <dbReference type="ARBA" id="ARBA00023235"/>
    </source>
</evidence>
<evidence type="ECO:0000313" key="15">
    <source>
        <dbReference type="Proteomes" id="UP000050326"/>
    </source>
</evidence>
<keyword evidence="6 12" id="KW-0347">Helicase</keyword>
<dbReference type="FunFam" id="3.40.50.300:FF:000076">
    <property type="entry name" value="Replicative DNA helicase"/>
    <property type="match status" value="1"/>
</dbReference>
<evidence type="ECO:0000256" key="1">
    <source>
        <dbReference type="ARBA" id="ARBA00008428"/>
    </source>
</evidence>
<dbReference type="CDD" id="cd00984">
    <property type="entry name" value="DnaB_C"/>
    <property type="match status" value="1"/>
</dbReference>
<evidence type="ECO:0000256" key="6">
    <source>
        <dbReference type="ARBA" id="ARBA00022806"/>
    </source>
</evidence>
<dbReference type="NCBIfam" id="NF004384">
    <property type="entry name" value="PRK05748.1"/>
    <property type="match status" value="1"/>
</dbReference>
<dbReference type="GO" id="GO:0005524">
    <property type="term" value="F:ATP binding"/>
    <property type="evidence" value="ECO:0007669"/>
    <property type="project" value="UniProtKB-UniRule"/>
</dbReference>
<dbReference type="InterPro" id="IPR027417">
    <property type="entry name" value="P-loop_NTPase"/>
</dbReference>
<dbReference type="AlphaFoldDB" id="A0A0P8WKM9"/>
<dbReference type="InterPro" id="IPR007694">
    <property type="entry name" value="DNA_helicase_DnaB-like_C"/>
</dbReference>
<dbReference type="InterPro" id="IPR036185">
    <property type="entry name" value="DNA_heli_DnaB-like_N_sf"/>
</dbReference>
<evidence type="ECO:0000259" key="13">
    <source>
        <dbReference type="PROSITE" id="PS51199"/>
    </source>
</evidence>
<keyword evidence="15" id="KW-1185">Reference proteome</keyword>
<name>A0A0P8WKM9_9CLOT</name>
<keyword evidence="8 12" id="KW-0238">DNA-binding</keyword>
<dbReference type="SUPFAM" id="SSF52540">
    <property type="entry name" value="P-loop containing nucleoside triphosphate hydrolases"/>
    <property type="match status" value="1"/>
</dbReference>
<evidence type="ECO:0000256" key="7">
    <source>
        <dbReference type="ARBA" id="ARBA00022840"/>
    </source>
</evidence>
<dbReference type="GO" id="GO:0043139">
    <property type="term" value="F:5'-3' DNA helicase activity"/>
    <property type="evidence" value="ECO:0007669"/>
    <property type="project" value="UniProtKB-EC"/>
</dbReference>
<accession>A0A0P8WKM9</accession>
<comment type="catalytic activity">
    <reaction evidence="10 12">
        <text>ATP + H2O = ADP + phosphate + H(+)</text>
        <dbReference type="Rhea" id="RHEA:13065"/>
        <dbReference type="ChEBI" id="CHEBI:15377"/>
        <dbReference type="ChEBI" id="CHEBI:15378"/>
        <dbReference type="ChEBI" id="CHEBI:30616"/>
        <dbReference type="ChEBI" id="CHEBI:43474"/>
        <dbReference type="ChEBI" id="CHEBI:456216"/>
        <dbReference type="EC" id="5.6.2.3"/>
    </reaction>
</comment>
<reference evidence="14 15" key="1">
    <citation type="submission" date="2015-09" db="EMBL/GenBank/DDBJ databases">
        <title>Genome sequence of Oxobacter pfennigii DSM 3222.</title>
        <authorList>
            <person name="Poehlein A."/>
            <person name="Bengelsdorf F.R."/>
            <person name="Schiel-Bengelsdorf B."/>
            <person name="Duerre P."/>
            <person name="Daniel R."/>
        </authorList>
    </citation>
    <scope>NUCLEOTIDE SEQUENCE [LARGE SCALE GENOMIC DNA]</scope>
    <source>
        <strain evidence="14 15">DSM 3222</strain>
    </source>
</reference>
<dbReference type="GO" id="GO:1990077">
    <property type="term" value="C:primosome complex"/>
    <property type="evidence" value="ECO:0007669"/>
    <property type="project" value="UniProtKB-UniRule"/>
</dbReference>